<keyword evidence="5" id="KW-0653">Protein transport</keyword>
<dbReference type="AlphaFoldDB" id="A0A9N8ZD69"/>
<dbReference type="Pfam" id="PF00076">
    <property type="entry name" value="RRM_1"/>
    <property type="match status" value="1"/>
</dbReference>
<dbReference type="InterPro" id="IPR012677">
    <property type="entry name" value="Nucleotide-bd_a/b_plait_sf"/>
</dbReference>
<dbReference type="PANTHER" id="PTHR12289:SF41">
    <property type="entry name" value="FAILED AXON CONNECTIONS-RELATED"/>
    <property type="match status" value="1"/>
</dbReference>
<protein>
    <submittedName>
        <fullName evidence="11">2018_t:CDS:1</fullName>
    </submittedName>
</protein>
<evidence type="ECO:0000256" key="9">
    <source>
        <dbReference type="SAM" id="MobiDB-lite"/>
    </source>
</evidence>
<gene>
    <name evidence="11" type="ORF">PBRASI_LOCUS1817</name>
</gene>
<dbReference type="GO" id="GO:0007005">
    <property type="term" value="P:mitochondrion organization"/>
    <property type="evidence" value="ECO:0007669"/>
    <property type="project" value="TreeGrafter"/>
</dbReference>
<dbReference type="SUPFAM" id="SSF54928">
    <property type="entry name" value="RNA-binding domain, RBD"/>
    <property type="match status" value="1"/>
</dbReference>
<comment type="caution">
    <text evidence="11">The sequence shown here is derived from an EMBL/GenBank/DDBJ whole genome shotgun (WGS) entry which is preliminary data.</text>
</comment>
<dbReference type="Proteomes" id="UP000789739">
    <property type="component" value="Unassembled WGS sequence"/>
</dbReference>
<evidence type="ECO:0000256" key="3">
    <source>
        <dbReference type="ARBA" id="ARBA00022448"/>
    </source>
</evidence>
<sequence>MYEIYVWGESLGLPSIDPGCLAIISYLQLVAPGEYGIIECNNPNVSITGELPLLRVGSEWIAGVENIIKHLNKEGRDGTDRLTDVQKAESLAFMTLIQEDVYDAFLFSWYIDSKNYSEVIRPLFGRLLPLSVRYIIPSQTQKMVEARLARYKKAFNGDEKLTVHDTNGIYMMQRDLYDILTRKLGENDYFFDGSTPTTLDTIVYGYLALQLYPRLPNPILSDILENDYPRLKQFCDRMKHRLFQEQLPIIQAAELPSMFTGLFVSPRSWFTNTFRGKRDDTKIEKSQAQLNFERKRFYSIVGAVMFMIVYTVWNVPMEGEVSNSQIELPAHNQEKTEAQESVQTNDQLLIPSTSDPSTQSVELPPVPVNEPNHEHFTQSPSYVEIKPPEITHNNINVEPSISNDITSVSSTVSQDTAQIEVTGKEPSTLGQETVQNEVTGKEPRKWRHRRSPNDKNDNKAPFNLRRLSDADFQALPPGSRLFLGNLSTHSTSKKELYDIFSPYGEILQISIKNSFGFIQYDNPDSVVKAITKENGRVLHGLKLGLEISYGKPWHHPPQGEGPKQAHAHRPDKHWAQRGYKDEWYGGERAFSPPRGHQMPPYTDRRYEEYEHRPNEYRRTSYDGRPGYEYQEHREYRTPPDYREEYKPEHEYRPRDERAGYRRGAFREEHREERYRAKPYRVPSRDYVDRRQGREYPPYRGHSHDEPDDDFPLPRRQGNEVPECQIIVLEEIERNFIWQVETAFREAAITVHILHLSRKKLPIPAVIRQMIVEGVHAVIFLERHHEMTARVNMQIFDQSRAARDSNVKYDEYENIRIEEAVGLLLRARAMQRPGDIRPPDNLLLGQPPMQPPQTMPLGPQPGGANPNPNLLGNVNFAALANLLGSLQQQQPGATGQPVQPVPMIPPNAIQPPGSIQPSQPTGMLPQQQPPNIDVQQLLRQLAPQNPAVNNQPSFMPAPHPIGSNLGSNLGPPPTHFNPQMVGQPPNAVPPNTMQPSMSLSQQTQHPTSNIPQFTTQINPPTNVTDLMAQLNQYSNQH</sequence>
<dbReference type="SUPFAM" id="SSF52954">
    <property type="entry name" value="Class II aaRS ABD-related"/>
    <property type="match status" value="1"/>
</dbReference>
<accession>A0A9N8ZD69</accession>
<dbReference type="GO" id="GO:0001401">
    <property type="term" value="C:SAM complex"/>
    <property type="evidence" value="ECO:0007669"/>
    <property type="project" value="InterPro"/>
</dbReference>
<dbReference type="CDD" id="cd03078">
    <property type="entry name" value="GST_N_Metaxin1_like"/>
    <property type="match status" value="1"/>
</dbReference>
<feature type="compositionally biased region" description="Polar residues" evidence="9">
    <location>
        <begin position="428"/>
        <end position="438"/>
    </location>
</feature>
<evidence type="ECO:0000259" key="10">
    <source>
        <dbReference type="PROSITE" id="PS50102"/>
    </source>
</evidence>
<keyword evidence="7" id="KW-0472">Membrane</keyword>
<feature type="region of interest" description="Disordered" evidence="9">
    <location>
        <begin position="585"/>
        <end position="657"/>
    </location>
</feature>
<dbReference type="Gene3D" id="3.40.50.800">
    <property type="entry name" value="Anticodon-binding domain"/>
    <property type="match status" value="1"/>
</dbReference>
<feature type="domain" description="RRM" evidence="10">
    <location>
        <begin position="479"/>
        <end position="552"/>
    </location>
</feature>
<dbReference type="InterPro" id="IPR019564">
    <property type="entry name" value="Sam37/metaxin_N"/>
</dbReference>
<reference evidence="11" key="1">
    <citation type="submission" date="2021-06" db="EMBL/GenBank/DDBJ databases">
        <authorList>
            <person name="Kallberg Y."/>
            <person name="Tangrot J."/>
            <person name="Rosling A."/>
        </authorList>
    </citation>
    <scope>NUCLEOTIDE SEQUENCE</scope>
    <source>
        <strain evidence="11">BR232B</strain>
    </source>
</reference>
<dbReference type="InterPro" id="IPR036282">
    <property type="entry name" value="Glutathione-S-Trfase_C_sf"/>
</dbReference>
<keyword evidence="3" id="KW-0813">Transport</keyword>
<keyword evidence="6" id="KW-0496">Mitochondrion</keyword>
<name>A0A9N8ZD69_9GLOM</name>
<evidence type="ECO:0000256" key="8">
    <source>
        <dbReference type="PROSITE-ProRule" id="PRU00176"/>
    </source>
</evidence>
<feature type="compositionally biased region" description="Basic and acidic residues" evidence="9">
    <location>
        <begin position="602"/>
        <end position="621"/>
    </location>
</feature>
<dbReference type="OrthoDB" id="10044938at2759"/>
<dbReference type="SMART" id="SM00360">
    <property type="entry name" value="RRM"/>
    <property type="match status" value="1"/>
</dbReference>
<evidence type="ECO:0000313" key="12">
    <source>
        <dbReference type="Proteomes" id="UP000789739"/>
    </source>
</evidence>
<keyword evidence="4" id="KW-1000">Mitochondrion outer membrane</keyword>
<dbReference type="InterPro" id="IPR000504">
    <property type="entry name" value="RRM_dom"/>
</dbReference>
<evidence type="ECO:0000256" key="6">
    <source>
        <dbReference type="ARBA" id="ARBA00023128"/>
    </source>
</evidence>
<comment type="subcellular location">
    <subcellularLocation>
        <location evidence="1">Mitochondrion outer membrane</location>
    </subcellularLocation>
</comment>
<proteinExistence type="inferred from homology"/>
<dbReference type="PROSITE" id="PS50102">
    <property type="entry name" value="RRM"/>
    <property type="match status" value="1"/>
</dbReference>
<evidence type="ECO:0000256" key="5">
    <source>
        <dbReference type="ARBA" id="ARBA00022927"/>
    </source>
</evidence>
<dbReference type="SUPFAM" id="SSF47616">
    <property type="entry name" value="GST C-terminal domain-like"/>
    <property type="match status" value="1"/>
</dbReference>
<feature type="region of interest" description="Disordered" evidence="9">
    <location>
        <begin position="676"/>
        <end position="716"/>
    </location>
</feature>
<dbReference type="GO" id="GO:0003723">
    <property type="term" value="F:RNA binding"/>
    <property type="evidence" value="ECO:0007669"/>
    <property type="project" value="UniProtKB-UniRule"/>
</dbReference>
<evidence type="ECO:0000313" key="11">
    <source>
        <dbReference type="EMBL" id="CAG8485650.1"/>
    </source>
</evidence>
<dbReference type="InterPro" id="IPR035979">
    <property type="entry name" value="RBD_domain_sf"/>
</dbReference>
<evidence type="ECO:0000256" key="2">
    <source>
        <dbReference type="ARBA" id="ARBA00009170"/>
    </source>
</evidence>
<dbReference type="Pfam" id="PF17171">
    <property type="entry name" value="GST_C_6"/>
    <property type="match status" value="1"/>
</dbReference>
<dbReference type="GO" id="GO:0015031">
    <property type="term" value="P:protein transport"/>
    <property type="evidence" value="ECO:0007669"/>
    <property type="project" value="UniProtKB-KW"/>
</dbReference>
<organism evidence="11 12">
    <name type="scientific">Paraglomus brasilianum</name>
    <dbReference type="NCBI Taxonomy" id="144538"/>
    <lineage>
        <taxon>Eukaryota</taxon>
        <taxon>Fungi</taxon>
        <taxon>Fungi incertae sedis</taxon>
        <taxon>Mucoromycota</taxon>
        <taxon>Glomeromycotina</taxon>
        <taxon>Glomeromycetes</taxon>
        <taxon>Paraglomerales</taxon>
        <taxon>Paraglomeraceae</taxon>
        <taxon>Paraglomus</taxon>
    </lineage>
</organism>
<feature type="compositionally biased region" description="Basic and acidic residues" evidence="9">
    <location>
        <begin position="682"/>
        <end position="693"/>
    </location>
</feature>
<dbReference type="InterPro" id="IPR050931">
    <property type="entry name" value="Mito_Protein_Transport_Metaxin"/>
</dbReference>
<feature type="compositionally biased region" description="Basic and acidic residues" evidence="9">
    <location>
        <begin position="629"/>
        <end position="657"/>
    </location>
</feature>
<dbReference type="EMBL" id="CAJVPI010000127">
    <property type="protein sequence ID" value="CAG8485650.1"/>
    <property type="molecule type" value="Genomic_DNA"/>
</dbReference>
<evidence type="ECO:0000256" key="7">
    <source>
        <dbReference type="ARBA" id="ARBA00023136"/>
    </source>
</evidence>
<keyword evidence="12" id="KW-1185">Reference proteome</keyword>
<feature type="region of interest" description="Disordered" evidence="9">
    <location>
        <begin position="422"/>
        <end position="461"/>
    </location>
</feature>
<dbReference type="PANTHER" id="PTHR12289">
    <property type="entry name" value="METAXIN RELATED"/>
    <property type="match status" value="1"/>
</dbReference>
<comment type="similarity">
    <text evidence="2">Belongs to the metaxin family.</text>
</comment>
<evidence type="ECO:0000256" key="4">
    <source>
        <dbReference type="ARBA" id="ARBA00022787"/>
    </source>
</evidence>
<dbReference type="InterPro" id="IPR036621">
    <property type="entry name" value="Anticodon-bd_dom_sf"/>
</dbReference>
<dbReference type="InterPro" id="IPR033468">
    <property type="entry name" value="Metaxin_GST"/>
</dbReference>
<keyword evidence="8" id="KW-0694">RNA-binding</keyword>
<dbReference type="Pfam" id="PF10568">
    <property type="entry name" value="Tom37"/>
    <property type="match status" value="1"/>
</dbReference>
<evidence type="ECO:0000256" key="1">
    <source>
        <dbReference type="ARBA" id="ARBA00004294"/>
    </source>
</evidence>
<dbReference type="Gene3D" id="3.30.70.330">
    <property type="match status" value="1"/>
</dbReference>